<dbReference type="Proteomes" id="UP000724584">
    <property type="component" value="Unassembled WGS sequence"/>
</dbReference>
<dbReference type="EMBL" id="JAGIZQ010000003">
    <property type="protein sequence ID" value="KAH6637313.1"/>
    <property type="molecule type" value="Genomic_DNA"/>
</dbReference>
<reference evidence="1 2" key="1">
    <citation type="journal article" date="2021" name="Nat. Commun.">
        <title>Genetic determinants of endophytism in the Arabidopsis root mycobiome.</title>
        <authorList>
            <person name="Mesny F."/>
            <person name="Miyauchi S."/>
            <person name="Thiergart T."/>
            <person name="Pickel B."/>
            <person name="Atanasova L."/>
            <person name="Karlsson M."/>
            <person name="Huettel B."/>
            <person name="Barry K.W."/>
            <person name="Haridas S."/>
            <person name="Chen C."/>
            <person name="Bauer D."/>
            <person name="Andreopoulos W."/>
            <person name="Pangilinan J."/>
            <person name="LaButti K."/>
            <person name="Riley R."/>
            <person name="Lipzen A."/>
            <person name="Clum A."/>
            <person name="Drula E."/>
            <person name="Henrissat B."/>
            <person name="Kohler A."/>
            <person name="Grigoriev I.V."/>
            <person name="Martin F.M."/>
            <person name="Hacquard S."/>
        </authorList>
    </citation>
    <scope>NUCLEOTIDE SEQUENCE [LARGE SCALE GENOMIC DNA]</scope>
    <source>
        <strain evidence="1 2">MPI-SDFR-AT-0079</strain>
    </source>
</reference>
<accession>A0ACB7PIZ1</accession>
<sequence length="808" mass="91008">MAASGTPVDGGEEINLTETLENVEDIMAQLVRISAAIRGASMGARFERADDSFSPERHTELRRHLEFLVQVGSLDDEGKAGGNIDLVLSRNMTDVAQRLISANLIRRHRFLYARRRWTKQAAEHEAAARPQLVPEDATLSEQSRVLSMYDVAPDGGHQEAKIQPSAPSIITSTVPTAIQGPVQIPQGRQLSMTVPSSTGSKATYPKPPKIGEDAMFFRCPCCFQTLPVAFAKRSRWRKHLAEDIRPYTCILDDCPKPLQLYLSRKEWTTHMREEHEVSKYWLCPACLEPIRFELESHFYTHLQTQHREVVPEDQIPTLMSMSTYTSPPSLLSCPLCPSQPDDEEADPSALLDHAAEHIHAFSLQSLPWPIPEEGEGQYLGLPANDVSDNVEFFDVASGPDSGDHSWPSNSQDTSRLDDEIEEMSDLAFEDENPDVPWEPYRGEEPDYADRLSDGGHDDIRGKAVRLAEALEGEIGSPIMEPLIDILPALTHEQTMELRRVYKLLVKVTAGPKLKGVNVAKHIRQRLQNGDEDFMAACYATALGRWESEAYWANTWHHDERSKYELLIEALMGRTNGEIRLIKGVFRDKEYGDSLASCLRGELVESKFKKAVLMVLEETRMEERDQAGEPLPIDYNLVKDDVKQLNDSVRSEKGGESQMIAIITQRSDNHLREVLDLYKETFSGANFAKEALKKSGNLVGEVLAHILNGVINKPMRDAMLLYHALEPSKPGDGRRKLLVSRLIRYHWDGRYMAIVQQAYRQKYREELEDTVRDSVGGELGDFCQALCVIRKQDLDALAEVVERVEGESP</sequence>
<evidence type="ECO:0000313" key="2">
    <source>
        <dbReference type="Proteomes" id="UP000724584"/>
    </source>
</evidence>
<comment type="caution">
    <text evidence="1">The sequence shown here is derived from an EMBL/GenBank/DDBJ whole genome shotgun (WGS) entry which is preliminary data.</text>
</comment>
<name>A0ACB7PIZ1_9PEZI</name>
<evidence type="ECO:0000313" key="1">
    <source>
        <dbReference type="EMBL" id="KAH6637313.1"/>
    </source>
</evidence>
<organism evidence="1 2">
    <name type="scientific">Chaetomium tenue</name>
    <dbReference type="NCBI Taxonomy" id="1854479"/>
    <lineage>
        <taxon>Eukaryota</taxon>
        <taxon>Fungi</taxon>
        <taxon>Dikarya</taxon>
        <taxon>Ascomycota</taxon>
        <taxon>Pezizomycotina</taxon>
        <taxon>Sordariomycetes</taxon>
        <taxon>Sordariomycetidae</taxon>
        <taxon>Sordariales</taxon>
        <taxon>Chaetomiaceae</taxon>
        <taxon>Chaetomium</taxon>
    </lineage>
</organism>
<gene>
    <name evidence="1" type="ORF">F5144DRAFT_210923</name>
</gene>
<keyword evidence="2" id="KW-1185">Reference proteome</keyword>
<proteinExistence type="predicted"/>
<protein>
    <submittedName>
        <fullName evidence="1">Uncharacterized protein</fullName>
    </submittedName>
</protein>